<dbReference type="AlphaFoldDB" id="K1V2W1"/>
<sequence>MNNESVYWLWLAKTLGAGAKTADIINYFGSARMLYEKGSREWRLSGILTASQINKLSLFSPSQFAETLRVCVDNGWRIITPDSEYYPKRLREIADPPSVLFVWGDETILNSEVMLSVVGTRKASNYSMRVTRLLSSKLARAGAVIVSGGALGVDSAAHTGAMEGGRTIAVLGCGFGTDYLRDNAALRRE</sequence>
<dbReference type="Gene3D" id="3.40.50.450">
    <property type="match status" value="1"/>
</dbReference>
<dbReference type="PANTHER" id="PTHR43022:SF1">
    <property type="entry name" value="PROTEIN SMF"/>
    <property type="match status" value="1"/>
</dbReference>
<dbReference type="SUPFAM" id="SSF102405">
    <property type="entry name" value="MCP/YpsA-like"/>
    <property type="match status" value="1"/>
</dbReference>
<dbReference type="InterPro" id="IPR057666">
    <property type="entry name" value="DrpA_SLOG"/>
</dbReference>
<comment type="caution">
    <text evidence="3">The sequence shown here is derived from an EMBL/GenBank/DDBJ whole genome shotgun (WGS) entry which is preliminary data.</text>
</comment>
<organism evidence="3">
    <name type="scientific">human gut metagenome</name>
    <dbReference type="NCBI Taxonomy" id="408170"/>
    <lineage>
        <taxon>unclassified sequences</taxon>
        <taxon>metagenomes</taxon>
        <taxon>organismal metagenomes</taxon>
    </lineage>
</organism>
<dbReference type="Pfam" id="PF02481">
    <property type="entry name" value="DNA_processg_A"/>
    <property type="match status" value="1"/>
</dbReference>
<feature type="non-terminal residue" evidence="3">
    <location>
        <position position="189"/>
    </location>
</feature>
<evidence type="ECO:0000256" key="1">
    <source>
        <dbReference type="ARBA" id="ARBA00006525"/>
    </source>
</evidence>
<gene>
    <name evidence="3" type="ORF">LEA_03718</name>
</gene>
<feature type="domain" description="Smf/DprA SLOG" evidence="2">
    <location>
        <begin position="78"/>
        <end position="188"/>
    </location>
</feature>
<dbReference type="GO" id="GO:0009294">
    <property type="term" value="P:DNA-mediated transformation"/>
    <property type="evidence" value="ECO:0007669"/>
    <property type="project" value="InterPro"/>
</dbReference>
<evidence type="ECO:0000313" key="3">
    <source>
        <dbReference type="EMBL" id="EKC78236.1"/>
    </source>
</evidence>
<dbReference type="PANTHER" id="PTHR43022">
    <property type="entry name" value="PROTEIN SMF"/>
    <property type="match status" value="1"/>
</dbReference>
<proteinExistence type="inferred from homology"/>
<dbReference type="EMBL" id="AJWY01002460">
    <property type="protein sequence ID" value="EKC78236.1"/>
    <property type="molecule type" value="Genomic_DNA"/>
</dbReference>
<accession>K1V2W1</accession>
<dbReference type="InterPro" id="IPR003488">
    <property type="entry name" value="DprA"/>
</dbReference>
<protein>
    <submittedName>
        <fullName evidence="3">DNA recombination-mediator protein A</fullName>
    </submittedName>
</protein>
<evidence type="ECO:0000259" key="2">
    <source>
        <dbReference type="Pfam" id="PF02481"/>
    </source>
</evidence>
<comment type="similarity">
    <text evidence="1">Belongs to the DprA/Smf family.</text>
</comment>
<name>K1V2W1_9ZZZZ</name>
<reference evidence="3" key="1">
    <citation type="journal article" date="2013" name="Environ. Microbiol.">
        <title>Microbiota from the distal guts of lean and obese adolescents exhibit partial functional redundancy besides clear differences in community structure.</title>
        <authorList>
            <person name="Ferrer M."/>
            <person name="Ruiz A."/>
            <person name="Lanza F."/>
            <person name="Haange S.B."/>
            <person name="Oberbach A."/>
            <person name="Till H."/>
            <person name="Bargiela R."/>
            <person name="Campoy C."/>
            <person name="Segura M.T."/>
            <person name="Richter M."/>
            <person name="von Bergen M."/>
            <person name="Seifert J."/>
            <person name="Suarez A."/>
        </authorList>
    </citation>
    <scope>NUCLEOTIDE SEQUENCE</scope>
</reference>